<dbReference type="EMBL" id="JOTN01000031">
    <property type="protein sequence ID" value="KEK17373.1"/>
    <property type="molecule type" value="Genomic_DNA"/>
</dbReference>
<evidence type="ECO:0000256" key="1">
    <source>
        <dbReference type="SAM" id="MobiDB-lite"/>
    </source>
</evidence>
<accession>A0A073K531</accession>
<comment type="caution">
    <text evidence="2">The sequence shown here is derived from an EMBL/GenBank/DDBJ whole genome shotgun (WGS) entry which is preliminary data.</text>
</comment>
<keyword evidence="3" id="KW-1185">Reference proteome</keyword>
<dbReference type="Proteomes" id="UP000027822">
    <property type="component" value="Unassembled WGS sequence"/>
</dbReference>
<reference evidence="2 3" key="1">
    <citation type="submission" date="2014-06" db="EMBL/GenBank/DDBJ databases">
        <title>Draft genome sequence of Bacillus manliponensis JCM 15802 (MCCC 1A00708).</title>
        <authorList>
            <person name="Lai Q."/>
            <person name="Liu Y."/>
            <person name="Shao Z."/>
        </authorList>
    </citation>
    <scope>NUCLEOTIDE SEQUENCE [LARGE SCALE GENOMIC DNA]</scope>
    <source>
        <strain evidence="2 3">JCM 15802</strain>
    </source>
</reference>
<dbReference type="STRING" id="574376.BAMA_15565"/>
<organism evidence="2 3">
    <name type="scientific">Bacillus manliponensis</name>
    <dbReference type="NCBI Taxonomy" id="574376"/>
    <lineage>
        <taxon>Bacteria</taxon>
        <taxon>Bacillati</taxon>
        <taxon>Bacillota</taxon>
        <taxon>Bacilli</taxon>
        <taxon>Bacillales</taxon>
        <taxon>Bacillaceae</taxon>
        <taxon>Bacillus</taxon>
        <taxon>Bacillus cereus group</taxon>
    </lineage>
</organism>
<dbReference type="AlphaFoldDB" id="A0A073K531"/>
<sequence>MLENPMSMHSGYGKPDPQEQEGIVTSAVDIEHLQQVISKAVGILQECPEDASSEDLNGSINEALELLQKYSEQ</sequence>
<evidence type="ECO:0000313" key="2">
    <source>
        <dbReference type="EMBL" id="KEK17373.1"/>
    </source>
</evidence>
<proteinExistence type="predicted"/>
<evidence type="ECO:0000313" key="3">
    <source>
        <dbReference type="Proteomes" id="UP000027822"/>
    </source>
</evidence>
<name>A0A073K531_9BACI</name>
<protein>
    <submittedName>
        <fullName evidence="2">Uncharacterized protein</fullName>
    </submittedName>
</protein>
<feature type="region of interest" description="Disordered" evidence="1">
    <location>
        <begin position="1"/>
        <end position="22"/>
    </location>
</feature>
<gene>
    <name evidence="2" type="ORF">BAMA_15565</name>
</gene>
<dbReference type="OrthoDB" id="9913289at2"/>
<dbReference type="RefSeq" id="WP_034643528.1">
    <property type="nucleotide sequence ID" value="NZ_CBCSJC010000035.1"/>
</dbReference>